<comment type="subcellular location">
    <subcellularLocation>
        <location evidence="1 7">Cell membrane</location>
        <topology evidence="1 7">Multi-pass membrane protein</topology>
    </subcellularLocation>
</comment>
<dbReference type="PROSITE" id="PS50928">
    <property type="entry name" value="ABC_TM1"/>
    <property type="match status" value="1"/>
</dbReference>
<feature type="domain" description="ABC transmembrane type-1" evidence="9">
    <location>
        <begin position="95"/>
        <end position="307"/>
    </location>
</feature>
<keyword evidence="2 7" id="KW-0813">Transport</keyword>
<evidence type="ECO:0000313" key="11">
    <source>
        <dbReference type="Proteomes" id="UP001430172"/>
    </source>
</evidence>
<evidence type="ECO:0000256" key="4">
    <source>
        <dbReference type="ARBA" id="ARBA00022692"/>
    </source>
</evidence>
<dbReference type="EMBL" id="JAFDVD010000003">
    <property type="protein sequence ID" value="MBM6399279.1"/>
    <property type="molecule type" value="Genomic_DNA"/>
</dbReference>
<feature type="transmembrane region" description="Helical" evidence="7">
    <location>
        <begin position="133"/>
        <end position="153"/>
    </location>
</feature>
<feature type="transmembrane region" description="Helical" evidence="7">
    <location>
        <begin position="286"/>
        <end position="311"/>
    </location>
</feature>
<evidence type="ECO:0000256" key="2">
    <source>
        <dbReference type="ARBA" id="ARBA00022448"/>
    </source>
</evidence>
<feature type="region of interest" description="Disordered" evidence="8">
    <location>
        <begin position="1"/>
        <end position="21"/>
    </location>
</feature>
<protein>
    <submittedName>
        <fullName evidence="10">Sugar ABC transporter permease</fullName>
    </submittedName>
</protein>
<feature type="compositionally biased region" description="Low complexity" evidence="8">
    <location>
        <begin position="1"/>
        <end position="18"/>
    </location>
</feature>
<dbReference type="InterPro" id="IPR051393">
    <property type="entry name" value="ABC_transporter_permease"/>
</dbReference>
<dbReference type="CDD" id="cd06261">
    <property type="entry name" value="TM_PBP2"/>
    <property type="match status" value="1"/>
</dbReference>
<dbReference type="Proteomes" id="UP001430172">
    <property type="component" value="Unassembled WGS sequence"/>
</dbReference>
<keyword evidence="5 7" id="KW-1133">Transmembrane helix</keyword>
<dbReference type="Pfam" id="PF00528">
    <property type="entry name" value="BPD_transp_1"/>
    <property type="match status" value="1"/>
</dbReference>
<feature type="transmembrane region" description="Helical" evidence="7">
    <location>
        <begin position="195"/>
        <end position="214"/>
    </location>
</feature>
<evidence type="ECO:0000256" key="7">
    <source>
        <dbReference type="RuleBase" id="RU363032"/>
    </source>
</evidence>
<keyword evidence="6 7" id="KW-0472">Membrane</keyword>
<dbReference type="InterPro" id="IPR035906">
    <property type="entry name" value="MetI-like_sf"/>
</dbReference>
<comment type="similarity">
    <text evidence="7">Belongs to the binding-protein-dependent transport system permease family.</text>
</comment>
<sequence length="315" mass="34682">MTTTTAPPAPAGATTAPGGRRRRAAARAEGRAAWLLALPFCLLFLTFTLWPVLQSLFMSFTDTRSRDLRTPFAVNVVGVENYTRALSDPVFRKAMLNTAYFVLVGVPLTLVVALAAAVALDRGITRLRGIFRLGFYTPVITSIVAVAVVWRFLLETDYGLVNTVLGWVGIDGPNWLGDPTWSMPSLILMATWRNFGTGMIIFLAGLQAVPWSLHEAAAIDGASAWKRFRHITLPLMRPTILFVSVTTGIGYLQFFEEPFVLTSGGPLNSTKSMSMYTYEQFGFGNYGYAASISYIIFVLVAVVTAIQFRLLREEK</sequence>
<gene>
    <name evidence="10" type="ORF">JQN70_02645</name>
</gene>
<dbReference type="PANTHER" id="PTHR30193:SF37">
    <property type="entry name" value="INNER MEMBRANE ABC TRANSPORTER PERMEASE PROTEIN YCJO"/>
    <property type="match status" value="1"/>
</dbReference>
<keyword evidence="11" id="KW-1185">Reference proteome</keyword>
<feature type="transmembrane region" description="Helical" evidence="7">
    <location>
        <begin position="235"/>
        <end position="254"/>
    </location>
</feature>
<evidence type="ECO:0000313" key="10">
    <source>
        <dbReference type="EMBL" id="MBM6399279.1"/>
    </source>
</evidence>
<reference evidence="10" key="1">
    <citation type="submission" date="2021-02" db="EMBL/GenBank/DDBJ databases">
        <title>Phycicoccus sp. MQZ13P-5T, whole genome shotgun sequence.</title>
        <authorList>
            <person name="Tuo L."/>
        </authorList>
    </citation>
    <scope>NUCLEOTIDE SEQUENCE</scope>
    <source>
        <strain evidence="10">MQZ13P-5</strain>
    </source>
</reference>
<keyword evidence="4 7" id="KW-0812">Transmembrane</keyword>
<feature type="transmembrane region" description="Helical" evidence="7">
    <location>
        <begin position="32"/>
        <end position="53"/>
    </location>
</feature>
<evidence type="ECO:0000256" key="3">
    <source>
        <dbReference type="ARBA" id="ARBA00022475"/>
    </source>
</evidence>
<dbReference type="InterPro" id="IPR000515">
    <property type="entry name" value="MetI-like"/>
</dbReference>
<evidence type="ECO:0000259" key="9">
    <source>
        <dbReference type="PROSITE" id="PS50928"/>
    </source>
</evidence>
<accession>A0ABS2CJM5</accession>
<dbReference type="Gene3D" id="1.10.3720.10">
    <property type="entry name" value="MetI-like"/>
    <property type="match status" value="1"/>
</dbReference>
<name>A0ABS2CJM5_9MICO</name>
<evidence type="ECO:0000256" key="6">
    <source>
        <dbReference type="ARBA" id="ARBA00023136"/>
    </source>
</evidence>
<comment type="caution">
    <text evidence="10">The sequence shown here is derived from an EMBL/GenBank/DDBJ whole genome shotgun (WGS) entry which is preliminary data.</text>
</comment>
<evidence type="ECO:0000256" key="8">
    <source>
        <dbReference type="SAM" id="MobiDB-lite"/>
    </source>
</evidence>
<proteinExistence type="inferred from homology"/>
<dbReference type="RefSeq" id="WP_204129743.1">
    <property type="nucleotide sequence ID" value="NZ_JAFDVD010000003.1"/>
</dbReference>
<organism evidence="10 11">
    <name type="scientific">Phycicoccus sonneratiae</name>
    <dbReference type="NCBI Taxonomy" id="2807628"/>
    <lineage>
        <taxon>Bacteria</taxon>
        <taxon>Bacillati</taxon>
        <taxon>Actinomycetota</taxon>
        <taxon>Actinomycetes</taxon>
        <taxon>Micrococcales</taxon>
        <taxon>Intrasporangiaceae</taxon>
        <taxon>Phycicoccus</taxon>
    </lineage>
</organism>
<evidence type="ECO:0000256" key="5">
    <source>
        <dbReference type="ARBA" id="ARBA00022989"/>
    </source>
</evidence>
<dbReference type="SUPFAM" id="SSF161098">
    <property type="entry name" value="MetI-like"/>
    <property type="match status" value="1"/>
</dbReference>
<feature type="transmembrane region" description="Helical" evidence="7">
    <location>
        <begin position="99"/>
        <end position="121"/>
    </location>
</feature>
<dbReference type="PANTHER" id="PTHR30193">
    <property type="entry name" value="ABC TRANSPORTER PERMEASE PROTEIN"/>
    <property type="match status" value="1"/>
</dbReference>
<keyword evidence="3" id="KW-1003">Cell membrane</keyword>
<evidence type="ECO:0000256" key="1">
    <source>
        <dbReference type="ARBA" id="ARBA00004651"/>
    </source>
</evidence>